<name>A0A8T2T502_CERRI</name>
<evidence type="ECO:0000256" key="2">
    <source>
        <dbReference type="SAM" id="Coils"/>
    </source>
</evidence>
<dbReference type="OrthoDB" id="661680at2759"/>
<evidence type="ECO:0000313" key="5">
    <source>
        <dbReference type="EMBL" id="KAH7405601.1"/>
    </source>
</evidence>
<dbReference type="GO" id="GO:0005634">
    <property type="term" value="C:nucleus"/>
    <property type="evidence" value="ECO:0007669"/>
    <property type="project" value="TreeGrafter"/>
</dbReference>
<gene>
    <name evidence="5" type="ORF">KP509_15G077300</name>
</gene>
<feature type="domain" description="Glabrous enhancer-binding protein-like DBD" evidence="4">
    <location>
        <begin position="67"/>
        <end position="162"/>
    </location>
</feature>
<feature type="region of interest" description="Disordered" evidence="3">
    <location>
        <begin position="1"/>
        <end position="57"/>
    </location>
</feature>
<keyword evidence="2" id="KW-0175">Coiled coil</keyword>
<keyword evidence="6" id="KW-1185">Reference proteome</keyword>
<comment type="caution">
    <text evidence="5">The sequence shown here is derived from an EMBL/GenBank/DDBJ whole genome shotgun (WGS) entry which is preliminary data.</text>
</comment>
<organism evidence="5 6">
    <name type="scientific">Ceratopteris richardii</name>
    <name type="common">Triangle waterfern</name>
    <dbReference type="NCBI Taxonomy" id="49495"/>
    <lineage>
        <taxon>Eukaryota</taxon>
        <taxon>Viridiplantae</taxon>
        <taxon>Streptophyta</taxon>
        <taxon>Embryophyta</taxon>
        <taxon>Tracheophyta</taxon>
        <taxon>Polypodiopsida</taxon>
        <taxon>Polypodiidae</taxon>
        <taxon>Polypodiales</taxon>
        <taxon>Pteridineae</taxon>
        <taxon>Pteridaceae</taxon>
        <taxon>Parkerioideae</taxon>
        <taxon>Ceratopteris</taxon>
    </lineage>
</organism>
<reference evidence="5" key="1">
    <citation type="submission" date="2021-08" db="EMBL/GenBank/DDBJ databases">
        <title>WGS assembly of Ceratopteris richardii.</title>
        <authorList>
            <person name="Marchant D.B."/>
            <person name="Chen G."/>
            <person name="Jenkins J."/>
            <person name="Shu S."/>
            <person name="Leebens-Mack J."/>
            <person name="Grimwood J."/>
            <person name="Schmutz J."/>
            <person name="Soltis P."/>
            <person name="Soltis D."/>
            <person name="Chen Z.-H."/>
        </authorList>
    </citation>
    <scope>NUCLEOTIDE SEQUENCE</scope>
    <source>
        <strain evidence="5">Whitten #5841</strain>
        <tissue evidence="5">Leaf</tissue>
    </source>
</reference>
<protein>
    <recommendedName>
        <fullName evidence="4">Glabrous enhancer-binding protein-like DBD domain-containing protein</fullName>
    </recommendedName>
</protein>
<dbReference type="AlphaFoldDB" id="A0A8T2T502"/>
<dbReference type="PANTHER" id="PTHR31662:SF33">
    <property type="entry name" value="DNA-BINDING STOREKEEPER PROTEIN TRANSCRIPTIONAL REGULATOR-LIKE PROTEIN"/>
    <property type="match status" value="1"/>
</dbReference>
<dbReference type="EMBL" id="CM035420">
    <property type="protein sequence ID" value="KAH7405601.1"/>
    <property type="molecule type" value="Genomic_DNA"/>
</dbReference>
<dbReference type="Pfam" id="PF04504">
    <property type="entry name" value="GeBP-like_DBD"/>
    <property type="match status" value="1"/>
</dbReference>
<dbReference type="InterPro" id="IPR053932">
    <property type="entry name" value="GeBP-like_DBD"/>
</dbReference>
<accession>A0A8T2T502</accession>
<dbReference type="Proteomes" id="UP000825935">
    <property type="component" value="Chromosome 15"/>
</dbReference>
<feature type="coiled-coil region" evidence="2">
    <location>
        <begin position="477"/>
        <end position="504"/>
    </location>
</feature>
<evidence type="ECO:0000313" key="6">
    <source>
        <dbReference type="Proteomes" id="UP000825935"/>
    </source>
</evidence>
<evidence type="ECO:0000259" key="4">
    <source>
        <dbReference type="Pfam" id="PF04504"/>
    </source>
</evidence>
<feature type="compositionally biased region" description="Basic residues" evidence="3">
    <location>
        <begin position="25"/>
        <end position="37"/>
    </location>
</feature>
<sequence>MGKRKKPVGQRIKRPSSNASDVRTRSAKSRGVKKQTRMKNETAGRLEGKKGLRRGHPGKTVQKNVLYWTPAQEIVVLDELMKLAKLDVSKPLDNGDINWGHLAVTVGERLEHNLTRTQLYEKVRRLKSRYAKHKENVIDGKYSCFKTEEDIKIYEISQEVWEASEILGLSQHVEEHDFPFCSLDHLCEVINDKVLEMQEAKYMLENPGRIHLNQNEQEQMQKEKHMLEGPETMYLGQNVKEKGINGAIDRNQEQESSHTRDAPWMRGNDAVQDSYEHTEVDPEVIFQSKEKNTESSIEVPFQKEKHVLEDPGTMYLDQNVEEKGIDGASDTPWMGGSNALQYSYEHTKVNTGVVFQSKEVHTKSPIEVPFQLQGSANNNTELSHGAIKSIIEGFQSQQQALLKDLQNNCITLLKDIQEKCSSILRSSLMKRQGSWIAFGAPLSAFNLMLQRSYRNSVGDNQDADSENLSQQWKKQHLQELNLTLTKLELMLTECKKEKEKLEWSLTNNY</sequence>
<proteinExistence type="inferred from homology"/>
<evidence type="ECO:0000256" key="1">
    <source>
        <dbReference type="ARBA" id="ARBA00010820"/>
    </source>
</evidence>
<evidence type="ECO:0000256" key="3">
    <source>
        <dbReference type="SAM" id="MobiDB-lite"/>
    </source>
</evidence>
<dbReference type="GO" id="GO:0006355">
    <property type="term" value="P:regulation of DNA-templated transcription"/>
    <property type="evidence" value="ECO:0007669"/>
    <property type="project" value="InterPro"/>
</dbReference>
<feature type="compositionally biased region" description="Basic and acidic residues" evidence="3">
    <location>
        <begin position="38"/>
        <end position="50"/>
    </location>
</feature>
<dbReference type="InterPro" id="IPR007592">
    <property type="entry name" value="GEBP"/>
</dbReference>
<dbReference type="PANTHER" id="PTHR31662">
    <property type="entry name" value="BNAANNG10740D PROTEIN-RELATED"/>
    <property type="match status" value="1"/>
</dbReference>
<comment type="similarity">
    <text evidence="1">Belongs to the GeBP family.</text>
</comment>
<feature type="compositionally biased region" description="Basic residues" evidence="3">
    <location>
        <begin position="1"/>
        <end position="14"/>
    </location>
</feature>